<gene>
    <name evidence="1" type="ORF">OPT61_g2164</name>
</gene>
<dbReference type="Proteomes" id="UP001153331">
    <property type="component" value="Unassembled WGS sequence"/>
</dbReference>
<sequence length="459" mass="52898">MAPIDEALAAIEALGPGEKLVYQKIADQYGVDRSTLARRHRRIQNSQEAKHSNQQKLTLQQEAELVKYIEELTSRRIPPTREMIQNFASAVAKEPVSKSWVTRFINKYTIDLISKYSTGMDSNRHNANSHSKYKLYFNLLQAKIDEYNVKVEDTYNIDEKGFLIGITTRTKHVFSRRMWEKGEVKATLQDGNRAWVTLIACVCSNRSALPPGLLYESANNTIQESWALPSSNSHGSHVTIDFINYYNKNKILLAILPPYSTHTLQPLNVVMFKPLSTAYSKELTTYLHHGQGLAKVKKSDFFHLFWKAWVGTFTQELILRSFEATGIAPLQPNVILQRFEEPSPEASDSNSSSNSVYSGKDWLKIETLLRKKKHKKKSKTLDLQQKKWAQGGAVFWSPRKVEEARQREKTKQQEQRAEELRKAEIAELRKANKLYKEKIAEENRVRRAREKEEREQAKA</sequence>
<keyword evidence="2" id="KW-1185">Reference proteome</keyword>
<evidence type="ECO:0000313" key="1">
    <source>
        <dbReference type="EMBL" id="KAJ8116405.1"/>
    </source>
</evidence>
<reference evidence="1" key="1">
    <citation type="submission" date="2022-11" db="EMBL/GenBank/DDBJ databases">
        <title>Genome Sequence of Boeremia exigua.</title>
        <authorList>
            <person name="Buettner E."/>
        </authorList>
    </citation>
    <scope>NUCLEOTIDE SEQUENCE</scope>
    <source>
        <strain evidence="1">CU02</strain>
    </source>
</reference>
<dbReference type="EMBL" id="JAPHNI010000096">
    <property type="protein sequence ID" value="KAJ8116405.1"/>
    <property type="molecule type" value="Genomic_DNA"/>
</dbReference>
<proteinExistence type="predicted"/>
<protein>
    <submittedName>
        <fullName evidence="1">Uncharacterized protein</fullName>
    </submittedName>
</protein>
<accession>A0ACC2IMI8</accession>
<name>A0ACC2IMI8_9PLEO</name>
<evidence type="ECO:0000313" key="2">
    <source>
        <dbReference type="Proteomes" id="UP001153331"/>
    </source>
</evidence>
<comment type="caution">
    <text evidence="1">The sequence shown here is derived from an EMBL/GenBank/DDBJ whole genome shotgun (WGS) entry which is preliminary data.</text>
</comment>
<organism evidence="1 2">
    <name type="scientific">Boeremia exigua</name>
    <dbReference type="NCBI Taxonomy" id="749465"/>
    <lineage>
        <taxon>Eukaryota</taxon>
        <taxon>Fungi</taxon>
        <taxon>Dikarya</taxon>
        <taxon>Ascomycota</taxon>
        <taxon>Pezizomycotina</taxon>
        <taxon>Dothideomycetes</taxon>
        <taxon>Pleosporomycetidae</taxon>
        <taxon>Pleosporales</taxon>
        <taxon>Pleosporineae</taxon>
        <taxon>Didymellaceae</taxon>
        <taxon>Boeremia</taxon>
    </lineage>
</organism>